<evidence type="ECO:0000256" key="2">
    <source>
        <dbReference type="ARBA" id="ARBA00022670"/>
    </source>
</evidence>
<proteinExistence type="inferred from homology"/>
<feature type="transmembrane region" description="Helical" evidence="12">
    <location>
        <begin position="141"/>
        <end position="161"/>
    </location>
</feature>
<keyword evidence="6 10" id="KW-0862">Zinc</keyword>
<dbReference type="InterPro" id="IPR001915">
    <property type="entry name" value="Peptidase_M48"/>
</dbReference>
<dbReference type="STRING" id="1379680.GCA_001612615_04116"/>
<feature type="compositionally biased region" description="Polar residues" evidence="11">
    <location>
        <begin position="49"/>
        <end position="61"/>
    </location>
</feature>
<comment type="similarity">
    <text evidence="10">Belongs to the peptidase M48 family.</text>
</comment>
<feature type="transmembrane region" description="Helical" evidence="12">
    <location>
        <begin position="173"/>
        <end position="193"/>
    </location>
</feature>
<dbReference type="GO" id="GO:0006508">
    <property type="term" value="P:proteolysis"/>
    <property type="evidence" value="ECO:0007669"/>
    <property type="project" value="UniProtKB-KW"/>
</dbReference>
<comment type="cofactor">
    <cofactor evidence="10">
        <name>Zn(2+)</name>
        <dbReference type="ChEBI" id="CHEBI:29105"/>
    </cofactor>
    <text evidence="10">Binds 1 zinc ion per subunit.</text>
</comment>
<evidence type="ECO:0000256" key="9">
    <source>
        <dbReference type="ARBA" id="ARBA00023136"/>
    </source>
</evidence>
<sequence>MQPHEPTPPDRADQPDSPYAPPSGWGQEQQPPQPGSAIPQHTGAHPTYDTATSRPHGTEPTSPYGAGSASPYSAGSTSPYGARPTPPHSTGSTTPYGAQPTSPYAEHLTPYGAPPPVPPKNMPRGLSPFGMPARHRWEIPLLVLVVVCTAVAYLIAIAMLIVTLADGAVPSDYLLLLVFAPILVWVGRGINYASRRVNGVKMSPTQFPEGYQMVVDAAARFGMAKVPDAYVVLGNGQINAFASGHGFRRFVVVYSDLFEIGGKAREPDALAFIIGHEVGHIAAGHTSYWRQLGMFLVPFLPILGSSLIRSQEYTADNHGYCNRHTGAAAAMGTLAAGKYMNTLVGFDEMADRAATEKGGFVWFVNALSSHPVLTWRMWALRDRSRHGKLFLRPSPRPPVGAVPYGPYGEVPSLPPKSVP</sequence>
<keyword evidence="5 10" id="KW-0378">Hydrolase</keyword>
<evidence type="ECO:0000313" key="14">
    <source>
        <dbReference type="EMBL" id="SNY81932.1"/>
    </source>
</evidence>
<dbReference type="PANTHER" id="PTHR43221:SF2">
    <property type="entry name" value="PROTEASE HTPX HOMOLOG"/>
    <property type="match status" value="1"/>
</dbReference>
<evidence type="ECO:0000256" key="8">
    <source>
        <dbReference type="ARBA" id="ARBA00023049"/>
    </source>
</evidence>
<dbReference type="GO" id="GO:0046872">
    <property type="term" value="F:metal ion binding"/>
    <property type="evidence" value="ECO:0007669"/>
    <property type="project" value="UniProtKB-KW"/>
</dbReference>
<organism evidence="14 15">
    <name type="scientific">Nocardia amikacinitolerans</name>
    <dbReference type="NCBI Taxonomy" id="756689"/>
    <lineage>
        <taxon>Bacteria</taxon>
        <taxon>Bacillati</taxon>
        <taxon>Actinomycetota</taxon>
        <taxon>Actinomycetes</taxon>
        <taxon>Mycobacteriales</taxon>
        <taxon>Nocardiaceae</taxon>
        <taxon>Nocardia</taxon>
    </lineage>
</organism>
<evidence type="ECO:0000256" key="1">
    <source>
        <dbReference type="ARBA" id="ARBA00022475"/>
    </source>
</evidence>
<evidence type="ECO:0000313" key="15">
    <source>
        <dbReference type="Proteomes" id="UP000219565"/>
    </source>
</evidence>
<dbReference type="InterPro" id="IPR050083">
    <property type="entry name" value="HtpX_protease"/>
</dbReference>
<name>A0A285LAN4_9NOCA</name>
<evidence type="ECO:0000259" key="13">
    <source>
        <dbReference type="Pfam" id="PF01435"/>
    </source>
</evidence>
<dbReference type="GO" id="GO:0004222">
    <property type="term" value="F:metalloendopeptidase activity"/>
    <property type="evidence" value="ECO:0007669"/>
    <property type="project" value="InterPro"/>
</dbReference>
<keyword evidence="7 12" id="KW-1133">Transmembrane helix</keyword>
<evidence type="ECO:0000256" key="12">
    <source>
        <dbReference type="SAM" id="Phobius"/>
    </source>
</evidence>
<keyword evidence="3 12" id="KW-0812">Transmembrane</keyword>
<dbReference type="CDD" id="cd07325">
    <property type="entry name" value="M48_Ste24p_like"/>
    <property type="match status" value="1"/>
</dbReference>
<dbReference type="Proteomes" id="UP000219565">
    <property type="component" value="Unassembled WGS sequence"/>
</dbReference>
<dbReference type="AlphaFoldDB" id="A0A285LAN4"/>
<keyword evidence="2 10" id="KW-0645">Protease</keyword>
<dbReference type="Pfam" id="PF01435">
    <property type="entry name" value="Peptidase_M48"/>
    <property type="match status" value="2"/>
</dbReference>
<keyword evidence="15" id="KW-1185">Reference proteome</keyword>
<dbReference type="EMBL" id="OBEG01000003">
    <property type="protein sequence ID" value="SNY81932.1"/>
    <property type="molecule type" value="Genomic_DNA"/>
</dbReference>
<dbReference type="PANTHER" id="PTHR43221">
    <property type="entry name" value="PROTEASE HTPX"/>
    <property type="match status" value="1"/>
</dbReference>
<evidence type="ECO:0000256" key="3">
    <source>
        <dbReference type="ARBA" id="ARBA00022692"/>
    </source>
</evidence>
<dbReference type="Gene3D" id="3.30.2010.10">
    <property type="entry name" value="Metalloproteases ('zincins'), catalytic domain"/>
    <property type="match status" value="1"/>
</dbReference>
<keyword evidence="4" id="KW-0479">Metal-binding</keyword>
<accession>A0A285LAN4</accession>
<feature type="compositionally biased region" description="Low complexity" evidence="11">
    <location>
        <begin position="401"/>
        <end position="411"/>
    </location>
</feature>
<evidence type="ECO:0000256" key="11">
    <source>
        <dbReference type="SAM" id="MobiDB-lite"/>
    </source>
</evidence>
<keyword evidence="8 10" id="KW-0482">Metalloprotease</keyword>
<evidence type="ECO:0000256" key="4">
    <source>
        <dbReference type="ARBA" id="ARBA00022723"/>
    </source>
</evidence>
<evidence type="ECO:0000256" key="10">
    <source>
        <dbReference type="RuleBase" id="RU003983"/>
    </source>
</evidence>
<evidence type="ECO:0000256" key="7">
    <source>
        <dbReference type="ARBA" id="ARBA00022989"/>
    </source>
</evidence>
<feature type="compositionally biased region" description="Low complexity" evidence="11">
    <location>
        <begin position="62"/>
        <end position="81"/>
    </location>
</feature>
<feature type="region of interest" description="Disordered" evidence="11">
    <location>
        <begin position="1"/>
        <end position="119"/>
    </location>
</feature>
<reference evidence="14 15" key="1">
    <citation type="submission" date="2017-09" db="EMBL/GenBank/DDBJ databases">
        <authorList>
            <person name="Ehlers B."/>
            <person name="Leendertz F.H."/>
        </authorList>
    </citation>
    <scope>NUCLEOTIDE SEQUENCE [LARGE SCALE GENOMIC DNA]</scope>
    <source>
        <strain evidence="14 15">DSM 45537</strain>
    </source>
</reference>
<evidence type="ECO:0000256" key="5">
    <source>
        <dbReference type="ARBA" id="ARBA00022801"/>
    </source>
</evidence>
<keyword evidence="1" id="KW-1003">Cell membrane</keyword>
<feature type="domain" description="Peptidase M48" evidence="13">
    <location>
        <begin position="303"/>
        <end position="383"/>
    </location>
</feature>
<feature type="region of interest" description="Disordered" evidence="11">
    <location>
        <begin position="396"/>
        <end position="419"/>
    </location>
</feature>
<protein>
    <submittedName>
        <fullName evidence="14">Zn-dependent protease with chaperone function</fullName>
    </submittedName>
</protein>
<evidence type="ECO:0000256" key="6">
    <source>
        <dbReference type="ARBA" id="ARBA00022833"/>
    </source>
</evidence>
<keyword evidence="9 12" id="KW-0472">Membrane</keyword>
<gene>
    <name evidence="14" type="ORF">SAMN04244553_3375</name>
</gene>
<feature type="domain" description="Peptidase M48" evidence="13">
    <location>
        <begin position="212"/>
        <end position="288"/>
    </location>
</feature>